<protein>
    <submittedName>
        <fullName evidence="2">Uncharacterized protein</fullName>
    </submittedName>
</protein>
<dbReference type="AlphaFoldDB" id="A0A9P3PY02"/>
<evidence type="ECO:0000313" key="3">
    <source>
        <dbReference type="Proteomes" id="UP001063166"/>
    </source>
</evidence>
<name>A0A9P3PY02_LYOSH</name>
<dbReference type="EMBL" id="BRPK01000013">
    <property type="protein sequence ID" value="GLB43307.1"/>
    <property type="molecule type" value="Genomic_DNA"/>
</dbReference>
<dbReference type="Proteomes" id="UP001063166">
    <property type="component" value="Unassembled WGS sequence"/>
</dbReference>
<reference evidence="2" key="1">
    <citation type="submission" date="2022-07" db="EMBL/GenBank/DDBJ databases">
        <title>The genome of Lyophyllum shimeji provides insight into the initial evolution of ectomycorrhizal fungal genome.</title>
        <authorList>
            <person name="Kobayashi Y."/>
            <person name="Shibata T."/>
            <person name="Hirakawa H."/>
            <person name="Shigenobu S."/>
            <person name="Nishiyama T."/>
            <person name="Yamada A."/>
            <person name="Hasebe M."/>
            <person name="Kawaguchi M."/>
        </authorList>
    </citation>
    <scope>NUCLEOTIDE SEQUENCE</scope>
    <source>
        <strain evidence="2">AT787</strain>
    </source>
</reference>
<gene>
    <name evidence="2" type="ORF">LshimejAT787_1302080</name>
</gene>
<feature type="compositionally biased region" description="Polar residues" evidence="1">
    <location>
        <begin position="397"/>
        <end position="408"/>
    </location>
</feature>
<proteinExistence type="predicted"/>
<feature type="region of interest" description="Disordered" evidence="1">
    <location>
        <begin position="90"/>
        <end position="251"/>
    </location>
</feature>
<sequence>MASPGADSCPVRKTVAFGEEGSEEVYFADVWDRTPAEPARKLTYQDLLELKEIQRSLPRATQLDDPISGKPASHFLREVPIGLLPLLSEASVPSSQESSAASSPVVSPSPTPSGSATPPWMSLSPSRPKPPSVASTPWVPSHLAHLAPKKPPPQRQKPTFAFLPLLDTPPSSEAPSPYTSRPSSRSSSPDPEVHSDTDHSHDPPTPSLTNASLDSSPLSRASSVSPEPSFLQLPILRGKGGDHDHHLAPHSYERDYSHDIDVDLSDVLSSSMSSLKIRHSRSVSPPPPSRTTAWHAFPARDRTPQPSVSPQRSDASSRTSSRNPSPARRRNVMILNGVEIDLDDDEDDDAHTPASSTPDACRSPCAAGPTPLRPCMSPPSASTPTHLSPELTRERQLPSTPTLSCSPVPSSPPGRCTKSLCSPIRFQRDRNAVLTQSGYQHKIGSQGRATP</sequence>
<keyword evidence="3" id="KW-1185">Reference proteome</keyword>
<feature type="compositionally biased region" description="Low complexity" evidence="1">
    <location>
        <begin position="175"/>
        <end position="190"/>
    </location>
</feature>
<feature type="compositionally biased region" description="Basic and acidic residues" evidence="1">
    <location>
        <begin position="191"/>
        <end position="202"/>
    </location>
</feature>
<feature type="compositionally biased region" description="Basic and acidic residues" evidence="1">
    <location>
        <begin position="239"/>
        <end position="251"/>
    </location>
</feature>
<evidence type="ECO:0000256" key="1">
    <source>
        <dbReference type="SAM" id="MobiDB-lite"/>
    </source>
</evidence>
<comment type="caution">
    <text evidence="2">The sequence shown here is derived from an EMBL/GenBank/DDBJ whole genome shotgun (WGS) entry which is preliminary data.</text>
</comment>
<feature type="compositionally biased region" description="Low complexity" evidence="1">
    <location>
        <begin position="312"/>
        <end position="326"/>
    </location>
</feature>
<accession>A0A9P3PY02</accession>
<feature type="compositionally biased region" description="Acidic residues" evidence="1">
    <location>
        <begin position="340"/>
        <end position="349"/>
    </location>
</feature>
<feature type="compositionally biased region" description="Low complexity" evidence="1">
    <location>
        <begin position="90"/>
        <end position="119"/>
    </location>
</feature>
<dbReference type="OrthoDB" id="2802795at2759"/>
<organism evidence="2 3">
    <name type="scientific">Lyophyllum shimeji</name>
    <name type="common">Hon-shimeji</name>
    <name type="synonym">Tricholoma shimeji</name>
    <dbReference type="NCBI Taxonomy" id="47721"/>
    <lineage>
        <taxon>Eukaryota</taxon>
        <taxon>Fungi</taxon>
        <taxon>Dikarya</taxon>
        <taxon>Basidiomycota</taxon>
        <taxon>Agaricomycotina</taxon>
        <taxon>Agaricomycetes</taxon>
        <taxon>Agaricomycetidae</taxon>
        <taxon>Agaricales</taxon>
        <taxon>Tricholomatineae</taxon>
        <taxon>Lyophyllaceae</taxon>
        <taxon>Lyophyllum</taxon>
    </lineage>
</organism>
<evidence type="ECO:0000313" key="2">
    <source>
        <dbReference type="EMBL" id="GLB43307.1"/>
    </source>
</evidence>
<feature type="compositionally biased region" description="Low complexity" evidence="1">
    <location>
        <begin position="211"/>
        <end position="226"/>
    </location>
</feature>
<feature type="region of interest" description="Disordered" evidence="1">
    <location>
        <begin position="270"/>
        <end position="451"/>
    </location>
</feature>